<proteinExistence type="predicted"/>
<dbReference type="EMBL" id="ANCE01000090">
    <property type="protein sequence ID" value="EMK24642.1"/>
    <property type="molecule type" value="Genomic_DNA"/>
</dbReference>
<gene>
    <name evidence="1" type="ORF">LEP1GSC008_4072</name>
</gene>
<dbReference type="AlphaFoldDB" id="M6FC61"/>
<reference evidence="1 2" key="1">
    <citation type="submission" date="2013-01" db="EMBL/GenBank/DDBJ databases">
        <authorList>
            <person name="Harkins D.M."/>
            <person name="Durkin A.S."/>
            <person name="Brinkac L.M."/>
            <person name="Haft D.H."/>
            <person name="Selengut J.D."/>
            <person name="Sanka R."/>
            <person name="DePew J."/>
            <person name="Purushe J."/>
            <person name="Galloway R.L."/>
            <person name="Vinetz J.M."/>
            <person name="Sutton G.G."/>
            <person name="Nierman W.C."/>
            <person name="Fouts D.E."/>
        </authorList>
    </citation>
    <scope>NUCLEOTIDE SEQUENCE [LARGE SCALE GENOMIC DNA]</scope>
    <source>
        <strain evidence="1 2">Nikolaevo</strain>
    </source>
</reference>
<organism evidence="1 2">
    <name type="scientific">Leptospira kirschneri serovar Bulgarica str. Nikolaevo</name>
    <dbReference type="NCBI Taxonomy" id="1240687"/>
    <lineage>
        <taxon>Bacteria</taxon>
        <taxon>Pseudomonadati</taxon>
        <taxon>Spirochaetota</taxon>
        <taxon>Spirochaetia</taxon>
        <taxon>Leptospirales</taxon>
        <taxon>Leptospiraceae</taxon>
        <taxon>Leptospira</taxon>
    </lineage>
</organism>
<protein>
    <submittedName>
        <fullName evidence="1">Uncharacterized protein</fullName>
    </submittedName>
</protein>
<name>M6FC61_9LEPT</name>
<accession>M6FC61</accession>
<comment type="caution">
    <text evidence="1">The sequence shown here is derived from an EMBL/GenBank/DDBJ whole genome shotgun (WGS) entry which is preliminary data.</text>
</comment>
<sequence length="53" mass="6239">MGTTTNLDFHSKTYKLKYSSSKEESLIRKNKKPHRFSGGVFQFPFCLKERIKV</sequence>
<evidence type="ECO:0000313" key="2">
    <source>
        <dbReference type="Proteomes" id="UP000011980"/>
    </source>
</evidence>
<dbReference type="Proteomes" id="UP000011980">
    <property type="component" value="Unassembled WGS sequence"/>
</dbReference>
<evidence type="ECO:0000313" key="1">
    <source>
        <dbReference type="EMBL" id="EMK24642.1"/>
    </source>
</evidence>